<evidence type="ECO:0000313" key="3">
    <source>
        <dbReference type="Proteomes" id="UP000440578"/>
    </source>
</evidence>
<sequence length="246" mass="26678">MHYVNLSEYFVLSDRHTGALEVYHAASLKFTPKLVYFAPPTYTLRKQLSVIDYTANKDREIARDNEGNEKTVRVYSRVSDTYHLRTVKAPKKDPHVRPLLEAAVRLRHRTSIVGEVHREGDPCSIFPYVHRGPGEWETKEALLASRAAHSRFRADDVAVASAPIGVAADDVAVAPAPIGVAADDVAVAPAPIGVAADDVAVAPAPIGVAADDVAVAPAVVELPANMPEARQSGRRRKAPRRYSPPL</sequence>
<feature type="region of interest" description="Disordered" evidence="1">
    <location>
        <begin position="225"/>
        <end position="246"/>
    </location>
</feature>
<organism evidence="2 3">
    <name type="scientific">Amphibalanus amphitrite</name>
    <name type="common">Striped barnacle</name>
    <name type="synonym">Balanus amphitrite</name>
    <dbReference type="NCBI Taxonomy" id="1232801"/>
    <lineage>
        <taxon>Eukaryota</taxon>
        <taxon>Metazoa</taxon>
        <taxon>Ecdysozoa</taxon>
        <taxon>Arthropoda</taxon>
        <taxon>Crustacea</taxon>
        <taxon>Multicrustacea</taxon>
        <taxon>Cirripedia</taxon>
        <taxon>Thoracica</taxon>
        <taxon>Thoracicalcarea</taxon>
        <taxon>Balanomorpha</taxon>
        <taxon>Balanoidea</taxon>
        <taxon>Balanidae</taxon>
        <taxon>Amphibalaninae</taxon>
        <taxon>Amphibalanus</taxon>
    </lineage>
</organism>
<reference evidence="2 3" key="1">
    <citation type="submission" date="2019-07" db="EMBL/GenBank/DDBJ databases">
        <title>Draft genome assembly of a fouling barnacle, Amphibalanus amphitrite (Darwin, 1854): The first reference genome for Thecostraca.</title>
        <authorList>
            <person name="Kim W."/>
        </authorList>
    </citation>
    <scope>NUCLEOTIDE SEQUENCE [LARGE SCALE GENOMIC DNA]</scope>
    <source>
        <strain evidence="2">SNU_AA5</strain>
        <tissue evidence="2">Soma without cirri and trophi</tissue>
    </source>
</reference>
<dbReference type="Proteomes" id="UP000440578">
    <property type="component" value="Unassembled WGS sequence"/>
</dbReference>
<accession>A0A6A4X8Y7</accession>
<dbReference type="OrthoDB" id="6496230at2759"/>
<keyword evidence="3" id="KW-1185">Reference proteome</keyword>
<name>A0A6A4X8Y7_AMPAM</name>
<evidence type="ECO:0000313" key="2">
    <source>
        <dbReference type="EMBL" id="KAF0314703.1"/>
    </source>
</evidence>
<comment type="caution">
    <text evidence="2">The sequence shown here is derived from an EMBL/GenBank/DDBJ whole genome shotgun (WGS) entry which is preliminary data.</text>
</comment>
<dbReference type="AlphaFoldDB" id="A0A6A4X8Y7"/>
<gene>
    <name evidence="2" type="ORF">FJT64_000063</name>
</gene>
<protein>
    <submittedName>
        <fullName evidence="2">Uncharacterized protein</fullName>
    </submittedName>
</protein>
<evidence type="ECO:0000256" key="1">
    <source>
        <dbReference type="SAM" id="MobiDB-lite"/>
    </source>
</evidence>
<dbReference type="EMBL" id="VIIS01000002">
    <property type="protein sequence ID" value="KAF0314703.1"/>
    <property type="molecule type" value="Genomic_DNA"/>
</dbReference>
<proteinExistence type="predicted"/>